<organism evidence="2 3">
    <name type="scientific">Prorocentrum cordatum</name>
    <dbReference type="NCBI Taxonomy" id="2364126"/>
    <lineage>
        <taxon>Eukaryota</taxon>
        <taxon>Sar</taxon>
        <taxon>Alveolata</taxon>
        <taxon>Dinophyceae</taxon>
        <taxon>Prorocentrales</taxon>
        <taxon>Prorocentraceae</taxon>
        <taxon>Prorocentrum</taxon>
    </lineage>
</organism>
<gene>
    <name evidence="2" type="ORF">PCOR1329_LOCUS75196</name>
</gene>
<feature type="compositionally biased region" description="Basic residues" evidence="1">
    <location>
        <begin position="60"/>
        <end position="69"/>
    </location>
</feature>
<reference evidence="2" key="1">
    <citation type="submission" date="2023-10" db="EMBL/GenBank/DDBJ databases">
        <authorList>
            <person name="Chen Y."/>
            <person name="Shah S."/>
            <person name="Dougan E. K."/>
            <person name="Thang M."/>
            <person name="Chan C."/>
        </authorList>
    </citation>
    <scope>NUCLEOTIDE SEQUENCE [LARGE SCALE GENOMIC DNA]</scope>
</reference>
<feature type="non-terminal residue" evidence="2">
    <location>
        <position position="1"/>
    </location>
</feature>
<feature type="region of interest" description="Disordered" evidence="1">
    <location>
        <begin position="1"/>
        <end position="119"/>
    </location>
</feature>
<feature type="compositionally biased region" description="Basic residues" evidence="1">
    <location>
        <begin position="86"/>
        <end position="99"/>
    </location>
</feature>
<keyword evidence="3" id="KW-1185">Reference proteome</keyword>
<name>A0ABN9XBD7_9DINO</name>
<evidence type="ECO:0000313" key="2">
    <source>
        <dbReference type="EMBL" id="CAK0896852.1"/>
    </source>
</evidence>
<feature type="compositionally biased region" description="Low complexity" evidence="1">
    <location>
        <begin position="50"/>
        <end position="59"/>
    </location>
</feature>
<comment type="caution">
    <text evidence="2">The sequence shown here is derived from an EMBL/GenBank/DDBJ whole genome shotgun (WGS) entry which is preliminary data.</text>
</comment>
<sequence>ALAGRAGGRRAPSQRVWRRRWRGLPAARSLGGRRSLGGAEGPRPGESLQRRLGAVGRPAPARRSRRRRSSGIGAIKEGTAPSGRRTSGRVGRRRRRRARHAESASPTLSPTTAGRTRGSPGALFEVATRFDYAVLLSSDGSAMACGQTGHGQCDLPVLGVDLCYVLHPLPAMLLQAVLDV</sequence>
<proteinExistence type="predicted"/>
<dbReference type="Proteomes" id="UP001189429">
    <property type="component" value="Unassembled WGS sequence"/>
</dbReference>
<dbReference type="EMBL" id="CAUYUJ010020248">
    <property type="protein sequence ID" value="CAK0896852.1"/>
    <property type="molecule type" value="Genomic_DNA"/>
</dbReference>
<evidence type="ECO:0000256" key="1">
    <source>
        <dbReference type="SAM" id="MobiDB-lite"/>
    </source>
</evidence>
<evidence type="ECO:0000313" key="3">
    <source>
        <dbReference type="Proteomes" id="UP001189429"/>
    </source>
</evidence>
<protein>
    <submittedName>
        <fullName evidence="2">Uncharacterized protein</fullName>
    </submittedName>
</protein>
<accession>A0ABN9XBD7</accession>